<evidence type="ECO:0000313" key="2">
    <source>
        <dbReference type="EMBL" id="KAK4451750.1"/>
    </source>
</evidence>
<evidence type="ECO:0008006" key="4">
    <source>
        <dbReference type="Google" id="ProtNLM"/>
    </source>
</evidence>
<dbReference type="Proteomes" id="UP001321760">
    <property type="component" value="Unassembled WGS sequence"/>
</dbReference>
<evidence type="ECO:0000256" key="1">
    <source>
        <dbReference type="SAM" id="SignalP"/>
    </source>
</evidence>
<reference evidence="2" key="2">
    <citation type="submission" date="2023-05" db="EMBL/GenBank/DDBJ databases">
        <authorList>
            <consortium name="Lawrence Berkeley National Laboratory"/>
            <person name="Steindorff A."/>
            <person name="Hensen N."/>
            <person name="Bonometti L."/>
            <person name="Westerberg I."/>
            <person name="Brannstrom I.O."/>
            <person name="Guillou S."/>
            <person name="Cros-Aarteil S."/>
            <person name="Calhoun S."/>
            <person name="Haridas S."/>
            <person name="Kuo A."/>
            <person name="Mondo S."/>
            <person name="Pangilinan J."/>
            <person name="Riley R."/>
            <person name="Labutti K."/>
            <person name="Andreopoulos B."/>
            <person name="Lipzen A."/>
            <person name="Chen C."/>
            <person name="Yanf M."/>
            <person name="Daum C."/>
            <person name="Ng V."/>
            <person name="Clum A."/>
            <person name="Ohm R."/>
            <person name="Martin F."/>
            <person name="Silar P."/>
            <person name="Natvig D."/>
            <person name="Lalanne C."/>
            <person name="Gautier V."/>
            <person name="Ament-Velasquez S.L."/>
            <person name="Kruys A."/>
            <person name="Hutchinson M.I."/>
            <person name="Powell A.J."/>
            <person name="Barry K."/>
            <person name="Miller A.N."/>
            <person name="Grigoriev I.V."/>
            <person name="Debuchy R."/>
            <person name="Gladieux P."/>
            <person name="Thoren M.H."/>
            <person name="Johannesson H."/>
        </authorList>
    </citation>
    <scope>NUCLEOTIDE SEQUENCE</scope>
    <source>
        <strain evidence="2">PSN243</strain>
    </source>
</reference>
<name>A0AAV9GU04_9PEZI</name>
<feature type="chain" id="PRO_5043552640" description="Secreted protein" evidence="1">
    <location>
        <begin position="26"/>
        <end position="127"/>
    </location>
</feature>
<gene>
    <name evidence="2" type="ORF">QBC34DRAFT_52741</name>
</gene>
<feature type="signal peptide" evidence="1">
    <location>
        <begin position="1"/>
        <end position="25"/>
    </location>
</feature>
<organism evidence="2 3">
    <name type="scientific">Podospora aff. communis PSN243</name>
    <dbReference type="NCBI Taxonomy" id="3040156"/>
    <lineage>
        <taxon>Eukaryota</taxon>
        <taxon>Fungi</taxon>
        <taxon>Dikarya</taxon>
        <taxon>Ascomycota</taxon>
        <taxon>Pezizomycotina</taxon>
        <taxon>Sordariomycetes</taxon>
        <taxon>Sordariomycetidae</taxon>
        <taxon>Sordariales</taxon>
        <taxon>Podosporaceae</taxon>
        <taxon>Podospora</taxon>
    </lineage>
</organism>
<protein>
    <recommendedName>
        <fullName evidence="4">Secreted protein</fullName>
    </recommendedName>
</protein>
<comment type="caution">
    <text evidence="2">The sequence shown here is derived from an EMBL/GenBank/DDBJ whole genome shotgun (WGS) entry which is preliminary data.</text>
</comment>
<reference evidence="2" key="1">
    <citation type="journal article" date="2023" name="Mol. Phylogenet. Evol.">
        <title>Genome-scale phylogeny and comparative genomics of the fungal order Sordariales.</title>
        <authorList>
            <person name="Hensen N."/>
            <person name="Bonometti L."/>
            <person name="Westerberg I."/>
            <person name="Brannstrom I.O."/>
            <person name="Guillou S."/>
            <person name="Cros-Aarteil S."/>
            <person name="Calhoun S."/>
            <person name="Haridas S."/>
            <person name="Kuo A."/>
            <person name="Mondo S."/>
            <person name="Pangilinan J."/>
            <person name="Riley R."/>
            <person name="LaButti K."/>
            <person name="Andreopoulos B."/>
            <person name="Lipzen A."/>
            <person name="Chen C."/>
            <person name="Yan M."/>
            <person name="Daum C."/>
            <person name="Ng V."/>
            <person name="Clum A."/>
            <person name="Steindorff A."/>
            <person name="Ohm R.A."/>
            <person name="Martin F."/>
            <person name="Silar P."/>
            <person name="Natvig D.O."/>
            <person name="Lalanne C."/>
            <person name="Gautier V."/>
            <person name="Ament-Velasquez S.L."/>
            <person name="Kruys A."/>
            <person name="Hutchinson M.I."/>
            <person name="Powell A.J."/>
            <person name="Barry K."/>
            <person name="Miller A.N."/>
            <person name="Grigoriev I.V."/>
            <person name="Debuchy R."/>
            <person name="Gladieux P."/>
            <person name="Hiltunen Thoren M."/>
            <person name="Johannesson H."/>
        </authorList>
    </citation>
    <scope>NUCLEOTIDE SEQUENCE</scope>
    <source>
        <strain evidence="2">PSN243</strain>
    </source>
</reference>
<evidence type="ECO:0000313" key="3">
    <source>
        <dbReference type="Proteomes" id="UP001321760"/>
    </source>
</evidence>
<accession>A0AAV9GU04</accession>
<keyword evidence="1" id="KW-0732">Signal</keyword>
<sequence length="127" mass="14299">MQRPRIWRPVFRGVSFSCLIAASWCVPAFAPTGNTRHPRLGRTSVSAPTGRLAGWGRFIPRLDAEVPVHKPGWHPRRRISTCHASGAPSVLFHPETLRAPHRLRQLRFHRSGRRRIAAALSSNARCL</sequence>
<proteinExistence type="predicted"/>
<dbReference type="AlphaFoldDB" id="A0AAV9GU04"/>
<dbReference type="EMBL" id="MU865927">
    <property type="protein sequence ID" value="KAK4451750.1"/>
    <property type="molecule type" value="Genomic_DNA"/>
</dbReference>
<keyword evidence="3" id="KW-1185">Reference proteome</keyword>